<evidence type="ECO:0000256" key="1">
    <source>
        <dbReference type="ARBA" id="ARBA00000900"/>
    </source>
</evidence>
<accession>A0A3N4IEY8</accession>
<keyword evidence="11 19" id="KW-0863">Zinc-finger</keyword>
<comment type="catalytic activity">
    <reaction evidence="1">
        <text>S-ubiquitinyl-[E2 ubiquitin-conjugating enzyme]-L-cysteine + [acceptor protein]-L-lysine = [E2 ubiquitin-conjugating enzyme]-L-cysteine + N(6)-ubiquitinyl-[acceptor protein]-L-lysine.</text>
        <dbReference type="EC" id="2.3.2.27"/>
    </reaction>
</comment>
<keyword evidence="13" id="KW-0862">Zinc</keyword>
<dbReference type="Proteomes" id="UP000275078">
    <property type="component" value="Unassembled WGS sequence"/>
</dbReference>
<dbReference type="PANTHER" id="PTHR23350">
    <property type="entry name" value="PEROXISOME ASSEMBLY PROTEIN 10"/>
    <property type="match status" value="1"/>
</dbReference>
<protein>
    <recommendedName>
        <fullName evidence="5">RING-type E3 ubiquitin transferase</fullName>
        <ecNumber evidence="5">2.3.2.27</ecNumber>
    </recommendedName>
    <alternativeName>
        <fullName evidence="18">Peroxin-10</fullName>
    </alternativeName>
</protein>
<evidence type="ECO:0000313" key="22">
    <source>
        <dbReference type="EMBL" id="RPA84685.1"/>
    </source>
</evidence>
<dbReference type="SMART" id="SM00184">
    <property type="entry name" value="RING"/>
    <property type="match status" value="1"/>
</dbReference>
<dbReference type="Pfam" id="PF04757">
    <property type="entry name" value="Pex2_Pex12"/>
    <property type="match status" value="1"/>
</dbReference>
<evidence type="ECO:0000256" key="14">
    <source>
        <dbReference type="ARBA" id="ARBA00022927"/>
    </source>
</evidence>
<dbReference type="AlphaFoldDB" id="A0A3N4IEY8"/>
<evidence type="ECO:0000256" key="6">
    <source>
        <dbReference type="ARBA" id="ARBA00022448"/>
    </source>
</evidence>
<dbReference type="InterPro" id="IPR001841">
    <property type="entry name" value="Znf_RING"/>
</dbReference>
<evidence type="ECO:0000256" key="8">
    <source>
        <dbReference type="ARBA" id="ARBA00022679"/>
    </source>
</evidence>
<keyword evidence="10" id="KW-0479">Metal-binding</keyword>
<dbReference type="SUPFAM" id="SSF57850">
    <property type="entry name" value="RING/U-box"/>
    <property type="match status" value="1"/>
</dbReference>
<dbReference type="Pfam" id="PF13639">
    <property type="entry name" value="zf-RING_2"/>
    <property type="match status" value="1"/>
</dbReference>
<evidence type="ECO:0000256" key="20">
    <source>
        <dbReference type="SAM" id="MobiDB-lite"/>
    </source>
</evidence>
<keyword evidence="14" id="KW-0653">Protein transport</keyword>
<evidence type="ECO:0000256" key="13">
    <source>
        <dbReference type="ARBA" id="ARBA00022833"/>
    </source>
</evidence>
<dbReference type="PROSITE" id="PS00518">
    <property type="entry name" value="ZF_RING_1"/>
    <property type="match status" value="1"/>
</dbReference>
<keyword evidence="23" id="KW-1185">Reference proteome</keyword>
<reference evidence="22 23" key="1">
    <citation type="journal article" date="2018" name="Nat. Ecol. Evol.">
        <title>Pezizomycetes genomes reveal the molecular basis of ectomycorrhizal truffle lifestyle.</title>
        <authorList>
            <person name="Murat C."/>
            <person name="Payen T."/>
            <person name="Noel B."/>
            <person name="Kuo A."/>
            <person name="Morin E."/>
            <person name="Chen J."/>
            <person name="Kohler A."/>
            <person name="Krizsan K."/>
            <person name="Balestrini R."/>
            <person name="Da Silva C."/>
            <person name="Montanini B."/>
            <person name="Hainaut M."/>
            <person name="Levati E."/>
            <person name="Barry K.W."/>
            <person name="Belfiori B."/>
            <person name="Cichocki N."/>
            <person name="Clum A."/>
            <person name="Dockter R.B."/>
            <person name="Fauchery L."/>
            <person name="Guy J."/>
            <person name="Iotti M."/>
            <person name="Le Tacon F."/>
            <person name="Lindquist E.A."/>
            <person name="Lipzen A."/>
            <person name="Malagnac F."/>
            <person name="Mello A."/>
            <person name="Molinier V."/>
            <person name="Miyauchi S."/>
            <person name="Poulain J."/>
            <person name="Riccioni C."/>
            <person name="Rubini A."/>
            <person name="Sitrit Y."/>
            <person name="Splivallo R."/>
            <person name="Traeger S."/>
            <person name="Wang M."/>
            <person name="Zifcakova L."/>
            <person name="Wipf D."/>
            <person name="Zambonelli A."/>
            <person name="Paolocci F."/>
            <person name="Nowrousian M."/>
            <person name="Ottonello S."/>
            <person name="Baldrian P."/>
            <person name="Spatafora J.W."/>
            <person name="Henrissat B."/>
            <person name="Nagy L.G."/>
            <person name="Aury J.M."/>
            <person name="Wincker P."/>
            <person name="Grigoriev I.V."/>
            <person name="Bonfante P."/>
            <person name="Martin F.M."/>
        </authorList>
    </citation>
    <scope>NUCLEOTIDE SEQUENCE [LARGE SCALE GENOMIC DNA]</scope>
    <source>
        <strain evidence="22 23">RN42</strain>
    </source>
</reference>
<feature type="domain" description="RING-type" evidence="21">
    <location>
        <begin position="301"/>
        <end position="339"/>
    </location>
</feature>
<evidence type="ECO:0000256" key="4">
    <source>
        <dbReference type="ARBA" id="ARBA00008704"/>
    </source>
</evidence>
<evidence type="ECO:0000256" key="18">
    <source>
        <dbReference type="ARBA" id="ARBA00041230"/>
    </source>
</evidence>
<evidence type="ECO:0000256" key="19">
    <source>
        <dbReference type="PROSITE-ProRule" id="PRU00175"/>
    </source>
</evidence>
<keyword evidence="12" id="KW-0833">Ubl conjugation pathway</keyword>
<comment type="subcellular location">
    <subcellularLocation>
        <location evidence="2">Peroxisome membrane</location>
        <topology evidence="2">Multi-pass membrane protein</topology>
    </subcellularLocation>
</comment>
<dbReference type="GO" id="GO:0016562">
    <property type="term" value="P:protein import into peroxisome matrix, receptor recycling"/>
    <property type="evidence" value="ECO:0007669"/>
    <property type="project" value="UniProtKB-ARBA"/>
</dbReference>
<keyword evidence="8" id="KW-0808">Transferase</keyword>
<dbReference type="GO" id="GO:0016567">
    <property type="term" value="P:protein ubiquitination"/>
    <property type="evidence" value="ECO:0007669"/>
    <property type="project" value="UniProtKB-ARBA"/>
</dbReference>
<dbReference type="STRING" id="1160509.A0A3N4IEY8"/>
<keyword evidence="16" id="KW-0472">Membrane</keyword>
<feature type="compositionally biased region" description="Polar residues" evidence="20">
    <location>
        <begin position="1"/>
        <end position="11"/>
    </location>
</feature>
<dbReference type="EC" id="2.3.2.27" evidence="5"/>
<evidence type="ECO:0000256" key="2">
    <source>
        <dbReference type="ARBA" id="ARBA00004585"/>
    </source>
</evidence>
<evidence type="ECO:0000259" key="21">
    <source>
        <dbReference type="PROSITE" id="PS50089"/>
    </source>
</evidence>
<sequence>MADTTVSTSAVPNAVPRPSPESAPPTSKWNFPYAAAPDIIRANQKDAYFQGVLAQQIADVFRNFYGARVLHKYMLETKTAAELLYYALTTLRGSRTLGEEYCDIVNVEANTLQLPLLDKRLGYILTSVFAPYLLAKALPSFRQKLKTKLDRQLARDRMTGKANTLKSKIQAYLRKNIDAITASENILGVHLAIFYFSGAYYQLAKRLWGLRYIFTKRLGPHEQRAGYEVLGVLMLSQLLVQSYNHLRNTFAAPADAQNAASSESATTIQSVVPEAIVEEEDERTLEDETFLPFITGVSRKCTLCLEFMKTPTSTSCGHMFCWSCVEEWCRSKPECPLCRQTVLVQHLLPIRG</sequence>
<evidence type="ECO:0000313" key="23">
    <source>
        <dbReference type="Proteomes" id="UP000275078"/>
    </source>
</evidence>
<evidence type="ECO:0000256" key="10">
    <source>
        <dbReference type="ARBA" id="ARBA00022723"/>
    </source>
</evidence>
<dbReference type="PANTHER" id="PTHR23350:SF0">
    <property type="entry name" value="PEROXISOME BIOGENESIS FACTOR 10"/>
    <property type="match status" value="1"/>
</dbReference>
<comment type="pathway">
    <text evidence="3">Protein modification; protein ubiquitination.</text>
</comment>
<dbReference type="GO" id="GO:0061630">
    <property type="term" value="F:ubiquitin protein ligase activity"/>
    <property type="evidence" value="ECO:0007669"/>
    <property type="project" value="UniProtKB-EC"/>
</dbReference>
<organism evidence="22 23">
    <name type="scientific">Ascobolus immersus RN42</name>
    <dbReference type="NCBI Taxonomy" id="1160509"/>
    <lineage>
        <taxon>Eukaryota</taxon>
        <taxon>Fungi</taxon>
        <taxon>Dikarya</taxon>
        <taxon>Ascomycota</taxon>
        <taxon>Pezizomycotina</taxon>
        <taxon>Pezizomycetes</taxon>
        <taxon>Pezizales</taxon>
        <taxon>Ascobolaceae</taxon>
        <taxon>Ascobolus</taxon>
    </lineage>
</organism>
<keyword evidence="15" id="KW-1133">Transmembrane helix</keyword>
<evidence type="ECO:0000256" key="11">
    <source>
        <dbReference type="ARBA" id="ARBA00022771"/>
    </source>
</evidence>
<dbReference type="GO" id="GO:0005778">
    <property type="term" value="C:peroxisomal membrane"/>
    <property type="evidence" value="ECO:0007669"/>
    <property type="project" value="UniProtKB-SubCell"/>
</dbReference>
<evidence type="ECO:0000256" key="15">
    <source>
        <dbReference type="ARBA" id="ARBA00022989"/>
    </source>
</evidence>
<evidence type="ECO:0000256" key="17">
    <source>
        <dbReference type="ARBA" id="ARBA00023140"/>
    </source>
</evidence>
<evidence type="ECO:0000256" key="7">
    <source>
        <dbReference type="ARBA" id="ARBA00022593"/>
    </source>
</evidence>
<feature type="region of interest" description="Disordered" evidence="20">
    <location>
        <begin position="1"/>
        <end position="27"/>
    </location>
</feature>
<dbReference type="EMBL" id="ML119657">
    <property type="protein sequence ID" value="RPA84685.1"/>
    <property type="molecule type" value="Genomic_DNA"/>
</dbReference>
<evidence type="ECO:0000256" key="5">
    <source>
        <dbReference type="ARBA" id="ARBA00012483"/>
    </source>
</evidence>
<evidence type="ECO:0000256" key="9">
    <source>
        <dbReference type="ARBA" id="ARBA00022692"/>
    </source>
</evidence>
<dbReference type="OrthoDB" id="6270329at2759"/>
<evidence type="ECO:0000256" key="16">
    <source>
        <dbReference type="ARBA" id="ARBA00023136"/>
    </source>
</evidence>
<proteinExistence type="inferred from homology"/>
<keyword evidence="17" id="KW-0576">Peroxisome</keyword>
<comment type="similarity">
    <text evidence="4">Belongs to the pex2/pex10/pex12 family.</text>
</comment>
<dbReference type="InterPro" id="IPR013083">
    <property type="entry name" value="Znf_RING/FYVE/PHD"/>
</dbReference>
<dbReference type="InterPro" id="IPR017907">
    <property type="entry name" value="Znf_RING_CS"/>
</dbReference>
<evidence type="ECO:0000256" key="3">
    <source>
        <dbReference type="ARBA" id="ARBA00004906"/>
    </source>
</evidence>
<dbReference type="CDD" id="cd16527">
    <property type="entry name" value="RING-HC_PEX10"/>
    <property type="match status" value="1"/>
</dbReference>
<keyword evidence="7" id="KW-0962">Peroxisome biogenesis</keyword>
<dbReference type="GO" id="GO:0008270">
    <property type="term" value="F:zinc ion binding"/>
    <property type="evidence" value="ECO:0007669"/>
    <property type="project" value="UniProtKB-KW"/>
</dbReference>
<keyword evidence="9" id="KW-0812">Transmembrane</keyword>
<dbReference type="InterPro" id="IPR025654">
    <property type="entry name" value="PEX2/10"/>
</dbReference>
<evidence type="ECO:0000256" key="12">
    <source>
        <dbReference type="ARBA" id="ARBA00022786"/>
    </source>
</evidence>
<dbReference type="Gene3D" id="3.30.40.10">
    <property type="entry name" value="Zinc/RING finger domain, C3HC4 (zinc finger)"/>
    <property type="match status" value="1"/>
</dbReference>
<dbReference type="PROSITE" id="PS50089">
    <property type="entry name" value="ZF_RING_2"/>
    <property type="match status" value="1"/>
</dbReference>
<keyword evidence="6" id="KW-0813">Transport</keyword>
<gene>
    <name evidence="22" type="ORF">BJ508DRAFT_412447</name>
</gene>
<dbReference type="InterPro" id="IPR006845">
    <property type="entry name" value="Pex_N"/>
</dbReference>
<name>A0A3N4IEY8_ASCIM</name>